<dbReference type="GO" id="GO:0003723">
    <property type="term" value="F:RNA binding"/>
    <property type="evidence" value="ECO:0007669"/>
    <property type="project" value="InterPro"/>
</dbReference>
<dbReference type="InterPro" id="IPR016438">
    <property type="entry name" value="SKI2-like"/>
</dbReference>
<dbReference type="GeneID" id="24423684"/>
<dbReference type="OrthoDB" id="64767at2759"/>
<dbReference type="InterPro" id="IPR027417">
    <property type="entry name" value="P-loop_NTPase"/>
</dbReference>
<dbReference type="SMART" id="SM00490">
    <property type="entry name" value="HELICc"/>
    <property type="match status" value="1"/>
</dbReference>
<keyword evidence="10" id="KW-1185">Reference proteome</keyword>
<dbReference type="EMBL" id="FO082871">
    <property type="protein sequence ID" value="CCF73065.1"/>
    <property type="molecule type" value="Genomic_DNA"/>
</dbReference>
<dbReference type="Gene3D" id="3.40.50.300">
    <property type="entry name" value="P-loop containing nucleotide triphosphate hydrolases"/>
    <property type="match status" value="2"/>
</dbReference>
<dbReference type="PANTHER" id="PTHR12131">
    <property type="entry name" value="ATP-DEPENDENT RNA AND DNA HELICASE"/>
    <property type="match status" value="1"/>
</dbReference>
<dbReference type="FunFam" id="3.40.50.300:FF:000141">
    <property type="entry name" value="ATP-dependent RNA helicase DOB1"/>
    <property type="match status" value="1"/>
</dbReference>
<dbReference type="GO" id="GO:0003724">
    <property type="term" value="F:RNA helicase activity"/>
    <property type="evidence" value="ECO:0007669"/>
    <property type="project" value="UniProtKB-EC"/>
</dbReference>
<keyword evidence="2" id="KW-0547">Nucleotide-binding</keyword>
<gene>
    <name evidence="9" type="ORF">BMR1_01G03045</name>
</gene>
<dbReference type="InterPro" id="IPR011545">
    <property type="entry name" value="DEAD/DEAH_box_helicase_dom"/>
</dbReference>
<evidence type="ECO:0000256" key="2">
    <source>
        <dbReference type="ARBA" id="ARBA00022741"/>
    </source>
</evidence>
<name>I7IPM0_BABMR</name>
<dbReference type="OMA" id="IMLKNYN"/>
<dbReference type="PROSITE" id="PS51192">
    <property type="entry name" value="HELICASE_ATP_BIND_1"/>
    <property type="match status" value="1"/>
</dbReference>
<dbReference type="GO" id="GO:0016787">
    <property type="term" value="F:hydrolase activity"/>
    <property type="evidence" value="ECO:0007669"/>
    <property type="project" value="UniProtKB-KW"/>
</dbReference>
<comment type="subcellular location">
    <subcellularLocation>
        <location evidence="1">Nucleus</location>
    </subcellularLocation>
</comment>
<dbReference type="SMART" id="SM01142">
    <property type="entry name" value="DSHCT"/>
    <property type="match status" value="1"/>
</dbReference>
<proteinExistence type="predicted"/>
<dbReference type="AlphaFoldDB" id="I7IPM0"/>
<dbReference type="GO" id="GO:0005634">
    <property type="term" value="C:nucleus"/>
    <property type="evidence" value="ECO:0007669"/>
    <property type="project" value="UniProtKB-SubCell"/>
</dbReference>
<reference evidence="9 10" key="3">
    <citation type="journal article" date="2016" name="Sci. Rep.">
        <title>Genome-wide diversity and gene expression profiling of Babesia microti isolates identify polymorphic genes that mediate host-pathogen interactions.</title>
        <authorList>
            <person name="Silva J.C."/>
            <person name="Cornillot E."/>
            <person name="McCracken C."/>
            <person name="Usmani-Brown S."/>
            <person name="Dwivedi A."/>
            <person name="Ifeonu O.O."/>
            <person name="Crabtree J."/>
            <person name="Gotia H.T."/>
            <person name="Virji A.Z."/>
            <person name="Reynes C."/>
            <person name="Colinge J."/>
            <person name="Kumar V."/>
            <person name="Lawres L."/>
            <person name="Pazzi J.E."/>
            <person name="Pablo J.V."/>
            <person name="Hung C."/>
            <person name="Brancato J."/>
            <person name="Kumari P."/>
            <person name="Orvis J."/>
            <person name="Tretina K."/>
            <person name="Chibucos M."/>
            <person name="Ott S."/>
            <person name="Sadzewicz L."/>
            <person name="Sengamalay N."/>
            <person name="Shetty A.C."/>
            <person name="Su Q."/>
            <person name="Tallon L."/>
            <person name="Fraser C.M."/>
            <person name="Frutos R."/>
            <person name="Molina D.M."/>
            <person name="Krause P.J."/>
            <person name="Ben Mamoun C."/>
        </authorList>
    </citation>
    <scope>NUCLEOTIDE SEQUENCE [LARGE SCALE GENOMIC DNA]</scope>
    <source>
        <strain evidence="9 10">RI</strain>
    </source>
</reference>
<protein>
    <submittedName>
        <fullName evidence="9">MTR4, SKIV2L2, ATP-dependent RNA helicase DOB1</fullName>
        <ecNumber evidence="9">3.6.4.13</ecNumber>
    </submittedName>
</protein>
<evidence type="ECO:0000256" key="1">
    <source>
        <dbReference type="ARBA" id="ARBA00004123"/>
    </source>
</evidence>
<keyword evidence="5" id="KW-0067">ATP-binding</keyword>
<dbReference type="PANTHER" id="PTHR12131:SF7">
    <property type="entry name" value="EXOSOME RNA HELICASE MTR4"/>
    <property type="match status" value="1"/>
</dbReference>
<dbReference type="CDD" id="cd18795">
    <property type="entry name" value="SF2_C_Ski2"/>
    <property type="match status" value="1"/>
</dbReference>
<dbReference type="Pfam" id="PF00270">
    <property type="entry name" value="DEAD"/>
    <property type="match status" value="1"/>
</dbReference>
<dbReference type="Pfam" id="PF00271">
    <property type="entry name" value="Helicase_C"/>
    <property type="match status" value="1"/>
</dbReference>
<dbReference type="PIRSF" id="PIRSF005198">
    <property type="entry name" value="Antiviral_helicase_SKI2"/>
    <property type="match status" value="1"/>
</dbReference>
<keyword evidence="3 9" id="KW-0378">Hydrolase</keyword>
<dbReference type="InterPro" id="IPR001650">
    <property type="entry name" value="Helicase_C-like"/>
</dbReference>
<dbReference type="PROSITE" id="PS51194">
    <property type="entry name" value="HELICASE_CTER"/>
    <property type="match status" value="1"/>
</dbReference>
<dbReference type="Pfam" id="PF21408">
    <property type="entry name" value="MTR4-like_stalk"/>
    <property type="match status" value="1"/>
</dbReference>
<dbReference type="GO" id="GO:0005524">
    <property type="term" value="F:ATP binding"/>
    <property type="evidence" value="ECO:0007669"/>
    <property type="project" value="UniProtKB-KW"/>
</dbReference>
<dbReference type="InterPro" id="IPR048392">
    <property type="entry name" value="MTR4-like_stalk"/>
</dbReference>
<dbReference type="KEGG" id="bmic:BMR1_01G03045"/>
<organism evidence="9 10">
    <name type="scientific">Babesia microti (strain RI)</name>
    <dbReference type="NCBI Taxonomy" id="1133968"/>
    <lineage>
        <taxon>Eukaryota</taxon>
        <taxon>Sar</taxon>
        <taxon>Alveolata</taxon>
        <taxon>Apicomplexa</taxon>
        <taxon>Aconoidasida</taxon>
        <taxon>Piroplasmida</taxon>
        <taxon>Babesiidae</taxon>
        <taxon>Babesia</taxon>
    </lineage>
</organism>
<accession>I7IPM0</accession>
<dbReference type="Gene3D" id="2.40.30.300">
    <property type="match status" value="1"/>
</dbReference>
<dbReference type="InterPro" id="IPR012961">
    <property type="entry name" value="Ski2/MTR4_C"/>
</dbReference>
<evidence type="ECO:0000313" key="9">
    <source>
        <dbReference type="EMBL" id="CCF73065.1"/>
    </source>
</evidence>
<dbReference type="SMART" id="SM00487">
    <property type="entry name" value="DEXDc"/>
    <property type="match status" value="1"/>
</dbReference>
<dbReference type="Pfam" id="PF08148">
    <property type="entry name" value="DSHCT"/>
    <property type="match status" value="1"/>
</dbReference>
<evidence type="ECO:0000256" key="5">
    <source>
        <dbReference type="ARBA" id="ARBA00022840"/>
    </source>
</evidence>
<dbReference type="RefSeq" id="XP_012647674.1">
    <property type="nucleotide sequence ID" value="XM_012792220.1"/>
</dbReference>
<dbReference type="InterPro" id="IPR014001">
    <property type="entry name" value="Helicase_ATP-bd"/>
</dbReference>
<evidence type="ECO:0000259" key="7">
    <source>
        <dbReference type="PROSITE" id="PS51192"/>
    </source>
</evidence>
<sequence length="988" mass="113355">MACSKRPSDDDNEGVSKYLRKDSLFSLRVPVVIEKLSVRPGSNCSHHVVRLPETTLPIFDPEYIPQAKQYKFKLDEFQLRSIQCLENNQSVLVAAHTSAGKTVVAEYAIAMGILYKHRVIYTSPIKALSNQKYRDLSDEFKDVGLMTGDITLNPTASVMVMTTEILRSMLYRGNELIQEMKYVIFDEIHYMRDRERGVVWEETIIMLPDTVTFVFLSATLSNTTEFAEWICRIKHQPCHVIYTDFRPTPLQHYIFPANGDGIFMILDEHKNFKQQAFYQALATLRPSSSGIDRKQMRSRANPDIAKIVTMCENRKYTPIIIFCFSKNECEANATFLKQLDITSESEKSMIEEIFQNAMATLADDDRKLPQAVSILPMLKRGIGIHHGGLLPIIKEVIEILFQESLIRVLFSTETFSMGINMPAKTVVFTGLKKWDGQTHRIITSGEYIQMAGRAGRRGLDDRGLVIVMIDESMKIEEMKKLFLGDACRLDSKFYLGYNMLLNLIRNDGTTPEYMIERSFHQFQMDKATIQMKEQLELSSKKTQEMKNVLKMANIPEEEHPNFDVNAEVANYYLMRHEIASLREEYRMIISESDQILDFINLGRLVKLVDQTTGANWGWGICFGSARIKIKDKRKVYIVDCLVSCTQTSINGDCPVPSTIATESTFQIIPFTLDCIVEWSQIRMKIDSNFRVSSSTCQIDLRHKFDHILKRFRGNDELHEMPLLDPIKHIGIEDRRLCEIIAAIGDLEKKISASPLIGFKYLDIVYKNYLEYIKLKDRENELKKEFVLHNRLVLSQELKAMKGVLVDLSYISSEGIVTYKGRFACEINASDEIIVTELLFSNFFEGMEPDYICAYLSCLVHDEKNEVHSVNDQKLADGFAKIQEIVSNVGNVMVKNKIEITVENYVAKYRPSLMMIVLRWARGESFTDILANSSEYEGSVIRSFRRLDELLRQLACACRSIDNSTMEQNFLNAMTKMKRGIAFSSSLYL</sequence>
<dbReference type="SUPFAM" id="SSF52540">
    <property type="entry name" value="P-loop containing nucleoside triphosphate hydrolases"/>
    <property type="match status" value="1"/>
</dbReference>
<evidence type="ECO:0000256" key="4">
    <source>
        <dbReference type="ARBA" id="ARBA00022806"/>
    </source>
</evidence>
<feature type="domain" description="Helicase ATP-binding" evidence="7">
    <location>
        <begin position="82"/>
        <end position="238"/>
    </location>
</feature>
<dbReference type="GO" id="GO:0006401">
    <property type="term" value="P:RNA catabolic process"/>
    <property type="evidence" value="ECO:0007669"/>
    <property type="project" value="InterPro"/>
</dbReference>
<evidence type="ECO:0000313" key="10">
    <source>
        <dbReference type="Proteomes" id="UP000002899"/>
    </source>
</evidence>
<dbReference type="Proteomes" id="UP000002899">
    <property type="component" value="Chromosome I"/>
</dbReference>
<reference evidence="9 10" key="2">
    <citation type="journal article" date="2013" name="PLoS ONE">
        <title>Whole genome mapping and re-organization of the nuclear and mitochondrial genomes of Babesia microti isolates.</title>
        <authorList>
            <person name="Cornillot E."/>
            <person name="Dassouli A."/>
            <person name="Garg A."/>
            <person name="Pachikara N."/>
            <person name="Randazzo S."/>
            <person name="Depoix D."/>
            <person name="Carcy B."/>
            <person name="Delbecq S."/>
            <person name="Frutos R."/>
            <person name="Silva J.C."/>
            <person name="Sutton R."/>
            <person name="Krause P.J."/>
            <person name="Mamoun C.B."/>
        </authorList>
    </citation>
    <scope>NUCLEOTIDE SEQUENCE [LARGE SCALE GENOMIC DNA]</scope>
    <source>
        <strain evidence="9 10">RI</strain>
    </source>
</reference>
<evidence type="ECO:0000256" key="6">
    <source>
        <dbReference type="ARBA" id="ARBA00023242"/>
    </source>
</evidence>
<dbReference type="GO" id="GO:0000460">
    <property type="term" value="P:maturation of 5.8S rRNA"/>
    <property type="evidence" value="ECO:0007669"/>
    <property type="project" value="TreeGrafter"/>
</dbReference>
<dbReference type="VEuPathDB" id="PiroplasmaDB:BMR1_01G03045"/>
<dbReference type="Pfam" id="PF13234">
    <property type="entry name" value="MTR4_beta-barrel"/>
    <property type="match status" value="1"/>
</dbReference>
<dbReference type="Gene3D" id="1.10.3380.30">
    <property type="match status" value="1"/>
</dbReference>
<dbReference type="EC" id="3.6.4.13" evidence="9"/>
<evidence type="ECO:0000259" key="8">
    <source>
        <dbReference type="PROSITE" id="PS51194"/>
    </source>
</evidence>
<dbReference type="FunFam" id="3.40.50.300:FF:000083">
    <property type="entry name" value="ATP-dependent RNA helicase DOB1"/>
    <property type="match status" value="1"/>
</dbReference>
<dbReference type="InterPro" id="IPR025696">
    <property type="entry name" value="Beta-barrel_MTR4"/>
</dbReference>
<reference evidence="9 10" key="1">
    <citation type="journal article" date="2012" name="Nucleic Acids Res.">
        <title>Sequencing of the smallest Apicomplexan genome from the human pathogen Babesia microti.</title>
        <authorList>
            <person name="Cornillot E."/>
            <person name="Hadj-Kaddour K."/>
            <person name="Dassouli A."/>
            <person name="Noel B."/>
            <person name="Ranwez V."/>
            <person name="Vacherie B."/>
            <person name="Augagneur Y."/>
            <person name="Bres V."/>
            <person name="Duclos A."/>
            <person name="Randazzo S."/>
            <person name="Carcy B."/>
            <person name="Debierre-Grockiego F."/>
            <person name="Delbecq S."/>
            <person name="Moubri-Menage K."/>
            <person name="Shams-Eldin H."/>
            <person name="Usmani-Brown S."/>
            <person name="Bringaud F."/>
            <person name="Wincker P."/>
            <person name="Vivares C.P."/>
            <person name="Schwarz R.T."/>
            <person name="Schetters T.P."/>
            <person name="Krause P.J."/>
            <person name="Gorenflot A."/>
            <person name="Berry V."/>
            <person name="Barbe V."/>
            <person name="Ben Mamoun C."/>
        </authorList>
    </citation>
    <scope>NUCLEOTIDE SEQUENCE [LARGE SCALE GENOMIC DNA]</scope>
    <source>
        <strain evidence="9 10">RI</strain>
    </source>
</reference>
<evidence type="ECO:0000256" key="3">
    <source>
        <dbReference type="ARBA" id="ARBA00022801"/>
    </source>
</evidence>
<keyword evidence="6" id="KW-0539">Nucleus</keyword>
<dbReference type="InterPro" id="IPR050699">
    <property type="entry name" value="RNA-DNA_Helicase"/>
</dbReference>
<keyword evidence="4 9" id="KW-0347">Helicase</keyword>
<feature type="domain" description="Helicase C-terminal" evidence="8">
    <location>
        <begin position="303"/>
        <end position="501"/>
    </location>
</feature>